<evidence type="ECO:0000256" key="2">
    <source>
        <dbReference type="ARBA" id="ARBA00023125"/>
    </source>
</evidence>
<gene>
    <name evidence="6" type="ORF">H9847_06145</name>
</gene>
<sequence length="455" mass="49989">MKNARVTLDDIAQKVGVSKMTVSRYIKNPSSVAKETGRNIKAMIDELGYVPNRAPVMLTQAATNTIGLAVSSFSNLLFSELIDGVEERAREYGFDVLISHTSYKEEKEERKIMQLLSYQVDAVILTEPFHTPATLKRLHMAQIPVVELMSLIDHPIDMNIGYDHVKVSYGAIKGLIQSGRKNIAYLRSRLDSRTMDRQYGYEIACHEAHLPTYIFGSDVPSNFSRGATMMRQALKEVPDLDAIYCTNDDVAIGAMIACSEMGIKIPEQIAVLGYNGLDIGTATIPKLSSIVTARKEMGRMAVDLIMRRLHNETLNQQRIELYPMLSLGETLNPQERATLSRIFDTLYAIKLPKLKIPYPAVPSLGSMEYSSSSANGGSSSAAAGQSGSAVRNKAAAHSKRSHHAASAPLSYTAYERSNAPDSDFPEEQTPPLEAESQAVPAPAPTNTRAKAKKRH</sequence>
<dbReference type="SMART" id="SM00354">
    <property type="entry name" value="HTH_LACI"/>
    <property type="match status" value="1"/>
</dbReference>
<organism evidence="6 7">
    <name type="scientific">Candidatus Anaerobiospirillum pullicola</name>
    <dbReference type="NCBI Taxonomy" id="2838451"/>
    <lineage>
        <taxon>Bacteria</taxon>
        <taxon>Pseudomonadati</taxon>
        <taxon>Pseudomonadota</taxon>
        <taxon>Gammaproteobacteria</taxon>
        <taxon>Aeromonadales</taxon>
        <taxon>Succinivibrionaceae</taxon>
        <taxon>Anaerobiospirillum</taxon>
    </lineage>
</organism>
<dbReference type="SUPFAM" id="SSF53822">
    <property type="entry name" value="Periplasmic binding protein-like I"/>
    <property type="match status" value="1"/>
</dbReference>
<dbReference type="SUPFAM" id="SSF47413">
    <property type="entry name" value="lambda repressor-like DNA-binding domains"/>
    <property type="match status" value="1"/>
</dbReference>
<feature type="compositionally biased region" description="Low complexity" evidence="4">
    <location>
        <begin position="367"/>
        <end position="393"/>
    </location>
</feature>
<dbReference type="Pfam" id="PF00356">
    <property type="entry name" value="LacI"/>
    <property type="match status" value="1"/>
</dbReference>
<feature type="region of interest" description="Disordered" evidence="4">
    <location>
        <begin position="367"/>
        <end position="455"/>
    </location>
</feature>
<evidence type="ECO:0000313" key="6">
    <source>
        <dbReference type="EMBL" id="MBU3844433.1"/>
    </source>
</evidence>
<accession>A0A948TGS9</accession>
<dbReference type="EMBL" id="JAHLFE010000122">
    <property type="protein sequence ID" value="MBU3844433.1"/>
    <property type="molecule type" value="Genomic_DNA"/>
</dbReference>
<dbReference type="Pfam" id="PF00532">
    <property type="entry name" value="Peripla_BP_1"/>
    <property type="match status" value="1"/>
</dbReference>
<dbReference type="AlphaFoldDB" id="A0A948TGS9"/>
<dbReference type="Proteomes" id="UP000733611">
    <property type="component" value="Unassembled WGS sequence"/>
</dbReference>
<dbReference type="GO" id="GO:0003700">
    <property type="term" value="F:DNA-binding transcription factor activity"/>
    <property type="evidence" value="ECO:0007669"/>
    <property type="project" value="TreeGrafter"/>
</dbReference>
<dbReference type="GO" id="GO:0000976">
    <property type="term" value="F:transcription cis-regulatory region binding"/>
    <property type="evidence" value="ECO:0007669"/>
    <property type="project" value="TreeGrafter"/>
</dbReference>
<keyword evidence="1" id="KW-0805">Transcription regulation</keyword>
<dbReference type="PANTHER" id="PTHR30146:SF2">
    <property type="entry name" value="HTH-TYPE TRANSCRIPTIONAL REGULATOR GNTR"/>
    <property type="match status" value="1"/>
</dbReference>
<dbReference type="InterPro" id="IPR000843">
    <property type="entry name" value="HTH_LacI"/>
</dbReference>
<dbReference type="InterPro" id="IPR010982">
    <property type="entry name" value="Lambda_DNA-bd_dom_sf"/>
</dbReference>
<dbReference type="InterPro" id="IPR028082">
    <property type="entry name" value="Peripla_BP_I"/>
</dbReference>
<comment type="caution">
    <text evidence="6">The sequence shown here is derived from an EMBL/GenBank/DDBJ whole genome shotgun (WGS) entry which is preliminary data.</text>
</comment>
<feature type="domain" description="HTH lacI-type" evidence="5">
    <location>
        <begin position="6"/>
        <end position="60"/>
    </location>
</feature>
<evidence type="ECO:0000259" key="5">
    <source>
        <dbReference type="PROSITE" id="PS50932"/>
    </source>
</evidence>
<evidence type="ECO:0000256" key="1">
    <source>
        <dbReference type="ARBA" id="ARBA00023015"/>
    </source>
</evidence>
<protein>
    <submittedName>
        <fullName evidence="6">LacI family DNA-binding transcriptional regulator</fullName>
    </submittedName>
</protein>
<dbReference type="PROSITE" id="PS50932">
    <property type="entry name" value="HTH_LACI_2"/>
    <property type="match status" value="1"/>
</dbReference>
<name>A0A948TGS9_9GAMM</name>
<reference evidence="6" key="2">
    <citation type="submission" date="2021-04" db="EMBL/GenBank/DDBJ databases">
        <authorList>
            <person name="Gilroy R."/>
        </authorList>
    </citation>
    <scope>NUCLEOTIDE SEQUENCE</scope>
    <source>
        <strain evidence="6">378</strain>
    </source>
</reference>
<keyword evidence="3" id="KW-0804">Transcription</keyword>
<feature type="compositionally biased region" description="Basic residues" evidence="4">
    <location>
        <begin position="394"/>
        <end position="403"/>
    </location>
</feature>
<dbReference type="CDD" id="cd01575">
    <property type="entry name" value="PBP1_GntR"/>
    <property type="match status" value="1"/>
</dbReference>
<keyword evidence="2 6" id="KW-0238">DNA-binding</keyword>
<dbReference type="PANTHER" id="PTHR30146">
    <property type="entry name" value="LACI-RELATED TRANSCRIPTIONAL REPRESSOR"/>
    <property type="match status" value="1"/>
</dbReference>
<dbReference type="CDD" id="cd01392">
    <property type="entry name" value="HTH_LacI"/>
    <property type="match status" value="1"/>
</dbReference>
<proteinExistence type="predicted"/>
<dbReference type="Gene3D" id="1.10.260.40">
    <property type="entry name" value="lambda repressor-like DNA-binding domains"/>
    <property type="match status" value="1"/>
</dbReference>
<evidence type="ECO:0000256" key="3">
    <source>
        <dbReference type="ARBA" id="ARBA00023163"/>
    </source>
</evidence>
<dbReference type="PROSITE" id="PS00356">
    <property type="entry name" value="HTH_LACI_1"/>
    <property type="match status" value="1"/>
</dbReference>
<evidence type="ECO:0000313" key="7">
    <source>
        <dbReference type="Proteomes" id="UP000733611"/>
    </source>
</evidence>
<dbReference type="Gene3D" id="3.40.50.2300">
    <property type="match status" value="2"/>
</dbReference>
<evidence type="ECO:0000256" key="4">
    <source>
        <dbReference type="SAM" id="MobiDB-lite"/>
    </source>
</evidence>
<reference evidence="6" key="1">
    <citation type="journal article" date="2021" name="PeerJ">
        <title>Extensive microbial diversity within the chicken gut microbiome revealed by metagenomics and culture.</title>
        <authorList>
            <person name="Gilroy R."/>
            <person name="Ravi A."/>
            <person name="Getino M."/>
            <person name="Pursley I."/>
            <person name="Horton D.L."/>
            <person name="Alikhan N.F."/>
            <person name="Baker D."/>
            <person name="Gharbi K."/>
            <person name="Hall N."/>
            <person name="Watson M."/>
            <person name="Adriaenssens E.M."/>
            <person name="Foster-Nyarko E."/>
            <person name="Jarju S."/>
            <person name="Secka A."/>
            <person name="Antonio M."/>
            <person name="Oren A."/>
            <person name="Chaudhuri R.R."/>
            <person name="La Ragione R."/>
            <person name="Hildebrand F."/>
            <person name="Pallen M.J."/>
        </authorList>
    </citation>
    <scope>NUCLEOTIDE SEQUENCE</scope>
    <source>
        <strain evidence="6">378</strain>
    </source>
</reference>
<dbReference type="InterPro" id="IPR001761">
    <property type="entry name" value="Peripla_BP/Lac1_sug-bd_dom"/>
</dbReference>